<proteinExistence type="predicted"/>
<protein>
    <submittedName>
        <fullName evidence="1">Uncharacterized protein</fullName>
    </submittedName>
</protein>
<dbReference type="Proteomes" id="UP000189800">
    <property type="component" value="Unassembled WGS sequence"/>
</dbReference>
<dbReference type="SUPFAM" id="SSF52047">
    <property type="entry name" value="RNI-like"/>
    <property type="match status" value="1"/>
</dbReference>
<accession>A0A1T0CR88</accession>
<name>A0A1T0CR88_9GAMM</name>
<dbReference type="EMBL" id="MUYU01000008">
    <property type="protein sequence ID" value="OOS24847.1"/>
    <property type="molecule type" value="Genomic_DNA"/>
</dbReference>
<comment type="caution">
    <text evidence="1">The sequence shown here is derived from an EMBL/GenBank/DDBJ whole genome shotgun (WGS) entry which is preliminary data.</text>
</comment>
<organism evidence="1 2">
    <name type="scientific">Moraxella pluranimalium</name>
    <dbReference type="NCBI Taxonomy" id="470453"/>
    <lineage>
        <taxon>Bacteria</taxon>
        <taxon>Pseudomonadati</taxon>
        <taxon>Pseudomonadota</taxon>
        <taxon>Gammaproteobacteria</taxon>
        <taxon>Moraxellales</taxon>
        <taxon>Moraxellaceae</taxon>
        <taxon>Moraxella</taxon>
    </lineage>
</organism>
<dbReference type="RefSeq" id="WP_078253665.1">
    <property type="nucleotide sequence ID" value="NZ_MUYU01000008.1"/>
</dbReference>
<dbReference type="InterPro" id="IPR032675">
    <property type="entry name" value="LRR_dom_sf"/>
</dbReference>
<reference evidence="1 2" key="1">
    <citation type="submission" date="2017-02" db="EMBL/GenBank/DDBJ databases">
        <title>Draft genome sequence of Moraxella pluranimalium CCUG 54913T type strain.</title>
        <authorList>
            <person name="Salva-Serra F."/>
            <person name="Engstrom-Jakobsson H."/>
            <person name="Thorell K."/>
            <person name="Jaen-Luchoro D."/>
            <person name="Gonzales-Siles L."/>
            <person name="Karlsson R."/>
            <person name="Yazdan S."/>
            <person name="Boulund F."/>
            <person name="Johnning A."/>
            <person name="Engstrand L."/>
            <person name="Kristiansson E."/>
            <person name="Moore E."/>
        </authorList>
    </citation>
    <scope>NUCLEOTIDE SEQUENCE [LARGE SCALE GENOMIC DNA]</scope>
    <source>
        <strain evidence="1 2">CCUG 54913</strain>
    </source>
</reference>
<dbReference type="AlphaFoldDB" id="A0A1T0CR88"/>
<evidence type="ECO:0000313" key="1">
    <source>
        <dbReference type="EMBL" id="OOS24847.1"/>
    </source>
</evidence>
<dbReference type="Gene3D" id="3.80.10.10">
    <property type="entry name" value="Ribonuclease Inhibitor"/>
    <property type="match status" value="1"/>
</dbReference>
<sequence length="361" mass="41161">MSDNYAEYLGSNGKHQHTIQRLEDNSIKVIPVSTKAQLRLIAKHCGFDYETSWTTQQFGAKLIDFLHAQDASNVVSSDAKKAAIFNGVDGLYKHTIEQSANNIITITPDSTKAILRLIFADMNEDYDKNWNTQTMGAKLIDLLNGELHQDDADDIDESIDEDEKANENWEWWLNAGSNMRFLLLYELERQLGILSDNNCETDEDGAFYIYHRSIEQLNQEANDALMPYLVNDYIVELEHLSVTEASQSEVGSWLVGFCFEHFDRLAYLSELKSLSFKHDNTLSFIPHSLAGIKNLTHLDLSDTSIGADDPEEDIENLFNIAKSLQKLLILDLRNTEITDHLTDEQKDELQELLPKCDIMFD</sequence>
<gene>
    <name evidence="1" type="ORF">B0680_03465</name>
</gene>
<dbReference type="OrthoDB" id="1012460at2"/>
<evidence type="ECO:0000313" key="2">
    <source>
        <dbReference type="Proteomes" id="UP000189800"/>
    </source>
</evidence>
<keyword evidence="2" id="KW-1185">Reference proteome</keyword>